<evidence type="ECO:0000259" key="9">
    <source>
        <dbReference type="Pfam" id="PF04998"/>
    </source>
</evidence>
<comment type="similarity">
    <text evidence="1">Belongs to the RNA polymerase beta' chain family.</text>
</comment>
<evidence type="ECO:0000256" key="4">
    <source>
        <dbReference type="ARBA" id="ARBA00022679"/>
    </source>
</evidence>
<evidence type="ECO:0000256" key="2">
    <source>
        <dbReference type="ARBA" id="ARBA00012418"/>
    </source>
</evidence>
<keyword evidence="8" id="KW-0812">Transmembrane</keyword>
<keyword evidence="5" id="KW-0548">Nucleotidyltransferase</keyword>
<feature type="region of interest" description="Disordered" evidence="7">
    <location>
        <begin position="558"/>
        <end position="577"/>
    </location>
</feature>
<evidence type="ECO:0000256" key="8">
    <source>
        <dbReference type="SAM" id="Phobius"/>
    </source>
</evidence>
<dbReference type="PANTHER" id="PTHR19376:SF11">
    <property type="entry name" value="DNA-DIRECTED RNA POLYMERASE I SUBUNIT RPA1"/>
    <property type="match status" value="1"/>
</dbReference>
<feature type="region of interest" description="Disordered" evidence="7">
    <location>
        <begin position="591"/>
        <end position="647"/>
    </location>
</feature>
<dbReference type="WBParaSite" id="ACAC_0001053801-mRNA-1">
    <property type="protein sequence ID" value="ACAC_0001053801-mRNA-1"/>
    <property type="gene ID" value="ACAC_0001053801"/>
</dbReference>
<dbReference type="EC" id="2.7.7.6" evidence="2"/>
<reference evidence="10" key="1">
    <citation type="submission" date="2012-09" db="EMBL/GenBank/DDBJ databases">
        <authorList>
            <person name="Martin A.A."/>
        </authorList>
    </citation>
    <scope>NUCLEOTIDE SEQUENCE</scope>
</reference>
<accession>A0A158PB74</accession>
<dbReference type="Gene3D" id="3.30.70.2850">
    <property type="match status" value="1"/>
</dbReference>
<feature type="compositionally biased region" description="Acidic residues" evidence="7">
    <location>
        <begin position="608"/>
        <end position="635"/>
    </location>
</feature>
<evidence type="ECO:0000256" key="3">
    <source>
        <dbReference type="ARBA" id="ARBA00022478"/>
    </source>
</evidence>
<protein>
    <recommendedName>
        <fullName evidence="2">DNA-directed RNA polymerase</fullName>
        <ecNumber evidence="2">2.7.7.6</ecNumber>
    </recommendedName>
</protein>
<keyword evidence="6" id="KW-0804">Transcription</keyword>
<evidence type="ECO:0000256" key="1">
    <source>
        <dbReference type="ARBA" id="ARBA00006460"/>
    </source>
</evidence>
<feature type="transmembrane region" description="Helical" evidence="8">
    <location>
        <begin position="7"/>
        <end position="30"/>
    </location>
</feature>
<dbReference type="Gene3D" id="1.10.132.30">
    <property type="match status" value="1"/>
</dbReference>
<dbReference type="GO" id="GO:0003899">
    <property type="term" value="F:DNA-directed RNA polymerase activity"/>
    <property type="evidence" value="ECO:0007669"/>
    <property type="project" value="UniProtKB-EC"/>
</dbReference>
<evidence type="ECO:0000313" key="11">
    <source>
        <dbReference type="WBParaSite" id="ACAC_0001053801-mRNA-1"/>
    </source>
</evidence>
<dbReference type="InterPro" id="IPR007081">
    <property type="entry name" value="RNA_pol_Rpb1_5"/>
</dbReference>
<evidence type="ECO:0000313" key="10">
    <source>
        <dbReference type="Proteomes" id="UP000035642"/>
    </source>
</evidence>
<dbReference type="Gene3D" id="6.20.50.80">
    <property type="match status" value="1"/>
</dbReference>
<dbReference type="SUPFAM" id="SSF64484">
    <property type="entry name" value="beta and beta-prime subunits of DNA dependent RNA-polymerase"/>
    <property type="match status" value="1"/>
</dbReference>
<reference evidence="11" key="2">
    <citation type="submission" date="2016-04" db="UniProtKB">
        <authorList>
            <consortium name="WormBaseParasite"/>
        </authorList>
    </citation>
    <scope>IDENTIFICATION</scope>
</reference>
<feature type="domain" description="RNA polymerase Rpb1" evidence="9">
    <location>
        <begin position="145"/>
        <end position="775"/>
    </location>
</feature>
<keyword evidence="10" id="KW-1185">Reference proteome</keyword>
<feature type="compositionally biased region" description="Basic and acidic residues" evidence="7">
    <location>
        <begin position="636"/>
        <end position="647"/>
    </location>
</feature>
<dbReference type="STRING" id="6313.A0A158PB74"/>
<dbReference type="Gene3D" id="6.10.250.2940">
    <property type="match status" value="1"/>
</dbReference>
<proteinExistence type="inferred from homology"/>
<dbReference type="GO" id="GO:0005736">
    <property type="term" value="C:RNA polymerase I complex"/>
    <property type="evidence" value="ECO:0007669"/>
    <property type="project" value="TreeGrafter"/>
</dbReference>
<dbReference type="GO" id="GO:0003677">
    <property type="term" value="F:DNA binding"/>
    <property type="evidence" value="ECO:0007669"/>
    <property type="project" value="InterPro"/>
</dbReference>
<name>A0A158PB74_ANGCA</name>
<keyword evidence="4" id="KW-0808">Transferase</keyword>
<evidence type="ECO:0000256" key="5">
    <source>
        <dbReference type="ARBA" id="ARBA00022695"/>
    </source>
</evidence>
<evidence type="ECO:0000256" key="6">
    <source>
        <dbReference type="ARBA" id="ARBA00023163"/>
    </source>
</evidence>
<dbReference type="PANTHER" id="PTHR19376">
    <property type="entry name" value="DNA-DIRECTED RNA POLYMERASE"/>
    <property type="match status" value="1"/>
</dbReference>
<dbReference type="InterPro" id="IPR045867">
    <property type="entry name" value="DNA-dir_RpoC_beta_prime"/>
</dbReference>
<dbReference type="Proteomes" id="UP000035642">
    <property type="component" value="Unassembled WGS sequence"/>
</dbReference>
<dbReference type="Pfam" id="PF04998">
    <property type="entry name" value="RNA_pol_Rpb1_5"/>
    <property type="match status" value="1"/>
</dbReference>
<sequence length="820" mass="93601">MLIKIPTLYVISFCFKILIASFNFLISSFISDSSIRSLKVVRSAFGLDDSVSQREIKRILASAYCSPQGEGHDVKMLDYSMKQTMSKYNDVITKACVPDGLIRQFPDNALQLMILSGAKGSAVNAIQFDPSPRAGGYIDQRFLTGINPQELFFHTMAGREGLIDTAVKTSRSGYLQRCLVKHLEGLKIHYDGTVRDHDGSIVQFRYGEDGLDVTKSTYINPKTFPFLKGNLDAVMQCSKPREVTDCMLNVEAAEKQYRKIKKWRKKTLVFNGHPNKKHYASGFTEFSADNKGVAKDQIVAMWAEMDVLEKLKYEKRAQRKCPCAVNEKFNVNNTLGALPEKTLDSIYEFTGKNDKLRRSLFWKGKLLFFIEQNIISVRLRFQSLIAGMRSLAEPGENVGLLAAQSIGEPSTQMTLNTFHFAGRGEMNIPIHTGMPQKRIDMIRRELDKVFLNQVLRKFSIEERVNLVESFDNFSDCWRRYCLRIEILSPGKRQENARYLRRRTIMNEMEQRFLRALANAIAKKYRDVLEYQQIQHRKLRSGNQNAGLGVNEVTAGIRPLHHMDDGNSSEEEAVGGKEADAVEQRLHNRHLDDAAEYEGEEEDRVHVENDDDERQNEAQDDAEETEEEQDNNEVGDGDEKREPGEREITNVDERIKFVISQSNLIVDYKFDVRSERWCEVVFQLPLGNKSKLDLVTIVEKEVDKFVVHQTPGIERCIEIEEVLHDIPTKYLQTQGINLEAFFRHADVLDVNAIQTNDLNLVLSHYGVEACSKAIIQVCSHLLVVVSFTTIPDLSKIGSVLYFLGLGLFFQLHEFQLSFHNS</sequence>
<keyword evidence="3" id="KW-0240">DNA-directed RNA polymerase</keyword>
<evidence type="ECO:0000256" key="7">
    <source>
        <dbReference type="SAM" id="MobiDB-lite"/>
    </source>
</evidence>
<dbReference type="InterPro" id="IPR038120">
    <property type="entry name" value="Rpb1_funnel_sf"/>
</dbReference>
<organism evidence="10 11">
    <name type="scientific">Angiostrongylus cantonensis</name>
    <name type="common">Rat lungworm</name>
    <dbReference type="NCBI Taxonomy" id="6313"/>
    <lineage>
        <taxon>Eukaryota</taxon>
        <taxon>Metazoa</taxon>
        <taxon>Ecdysozoa</taxon>
        <taxon>Nematoda</taxon>
        <taxon>Chromadorea</taxon>
        <taxon>Rhabditida</taxon>
        <taxon>Rhabditina</taxon>
        <taxon>Rhabditomorpha</taxon>
        <taxon>Strongyloidea</taxon>
        <taxon>Metastrongylidae</taxon>
        <taxon>Angiostrongylus</taxon>
    </lineage>
</organism>
<dbReference type="GO" id="GO:0006351">
    <property type="term" value="P:DNA-templated transcription"/>
    <property type="evidence" value="ECO:0007669"/>
    <property type="project" value="InterPro"/>
</dbReference>
<keyword evidence="8" id="KW-0472">Membrane</keyword>
<dbReference type="AlphaFoldDB" id="A0A158PB74"/>
<keyword evidence="8" id="KW-1133">Transmembrane helix</keyword>